<comment type="caution">
    <text evidence="2">The sequence shown here is derived from an EMBL/GenBank/DDBJ whole genome shotgun (WGS) entry which is preliminary data.</text>
</comment>
<evidence type="ECO:0000313" key="3">
    <source>
        <dbReference type="Proteomes" id="UP001138768"/>
    </source>
</evidence>
<dbReference type="AlphaFoldDB" id="A0A9X0W7X9"/>
<proteinExistence type="predicted"/>
<reference evidence="2 3" key="1">
    <citation type="journal article" date="2020" name="Microorganisms">
        <title>Osmotic Adaptation and Compatible Solute Biosynthesis of Phototrophic Bacteria as Revealed from Genome Analyses.</title>
        <authorList>
            <person name="Imhoff J.F."/>
            <person name="Rahn T."/>
            <person name="Kunzel S."/>
            <person name="Keller A."/>
            <person name="Neulinger S.C."/>
        </authorList>
    </citation>
    <scope>NUCLEOTIDE SEQUENCE [LARGE SCALE GENOMIC DNA]</scope>
    <source>
        <strain evidence="2 3">DSM 25653</strain>
    </source>
</reference>
<feature type="domain" description="Helicase/UvrB N-terminal" evidence="1">
    <location>
        <begin position="142"/>
        <end position="288"/>
    </location>
</feature>
<dbReference type="GO" id="GO:0005524">
    <property type="term" value="F:ATP binding"/>
    <property type="evidence" value="ECO:0007669"/>
    <property type="project" value="InterPro"/>
</dbReference>
<keyword evidence="3" id="KW-1185">Reference proteome</keyword>
<gene>
    <name evidence="2" type="ORF">CKO42_08480</name>
</gene>
<evidence type="ECO:0000259" key="1">
    <source>
        <dbReference type="Pfam" id="PF04851"/>
    </source>
</evidence>
<accession>A0A9X0W7X9</accession>
<dbReference type="Pfam" id="PF04851">
    <property type="entry name" value="ResIII"/>
    <property type="match status" value="1"/>
</dbReference>
<evidence type="ECO:0000313" key="2">
    <source>
        <dbReference type="EMBL" id="MBK1618472.1"/>
    </source>
</evidence>
<dbReference type="InterPro" id="IPR027417">
    <property type="entry name" value="P-loop_NTPase"/>
</dbReference>
<dbReference type="EMBL" id="NRRY01000010">
    <property type="protein sequence ID" value="MBK1618472.1"/>
    <property type="molecule type" value="Genomic_DNA"/>
</dbReference>
<dbReference type="GO" id="GO:0003677">
    <property type="term" value="F:DNA binding"/>
    <property type="evidence" value="ECO:0007669"/>
    <property type="project" value="InterPro"/>
</dbReference>
<sequence length="1059" mass="121174">MVHFTDKLVLGRWMLEQFGVETLETFKGLLADANLVGFDEENTSLFHHELINKPFRQRAMSDDTLRRYDENIVRHWRQITERRNRSGSTLYPLYFQYLVLLFTEHYLDRYFTDRAALCADLNTFREQFNGDLPEKERIEPFREQDINKLAIWIATGGGKTLIMQVNILQFQHYLSRANRLREFNRTILLTPNDGLSLQHKEELDLAGLHGDLFQKDGGSLLSAGAVEIIDIHKLKAKAGDVTVAVDAFESNNLVLVDEGHRGAGGEDWMAKRNQLCENGFSFEYSATFGQAIKAAGTATPPKAGKSPTKGYRLVQQYARCILFDYSYKFFHADGYGKEHQILNLTQEKLDSQRQLYLTACLLAFYQQKRLFADKIKELKPYLLADPLWIFVGGKVTAKNEANDATVSDIHAILQFLARFLANSGGESVEFLELLLTQQDDLRDERNRRIFGKAFPYVQTAWETTQARELFADLLRVVFRAAASGSLHVVHLKGGGTGEIGLRVGENDWFGLINVGDAAKLMRQLGEGREANMVVTDQTYATSLFERINKPDSTINLLVGAKKFTEGWSSWRVCTMGLMNVGRTEGSEIIQLFGRGVRLKGYDFGLKRSGHLQAIKHPAHIELLETLNVFGIRSDYMKEFEEYLEEEGVGEETTEQIVLPVLKRLTRSDLKLIRLKPDITPFKKKERPTLETPPSAMTGRVTLNWYPKIQARRSAGVAAAAADVELNEGVLDHRHLAFLDMNALYFALAEYKNEKAWYNLQLERQTIPALLTDPSWYRLLIPADLLEPRDFARVAMWQDIALALLKKYAERYINFRKSEYEGPHLEYFDVKGTDDNFIDAYRATVERSEEEWINKLTELKTKLEDGTFRDSWKFGTFEAFDFSRHLYQPLVYLGKNEVVKVSPVALNEGERDFVNDLKTYHSKATAFFEGKELYLLRNQSRGKGVGFFEAGNFFPDFILWMVTDEKQYVAFVDPKGLGRVHGFDDPKIRFHAKIKEIESRLGDPGIVLNSFIVSNTLRANIRWWKEGEASDQDFVSNHVLFQKDDKDDYIAQLLSAVVAP</sequence>
<dbReference type="InterPro" id="IPR006935">
    <property type="entry name" value="Helicase/UvrB_N"/>
</dbReference>
<dbReference type="SUPFAM" id="SSF52540">
    <property type="entry name" value="P-loop containing nucleoside triphosphate hydrolases"/>
    <property type="match status" value="1"/>
</dbReference>
<name>A0A9X0W7X9_9GAMM</name>
<dbReference type="RefSeq" id="WP_200242070.1">
    <property type="nucleotide sequence ID" value="NZ_NRRY01000010.1"/>
</dbReference>
<dbReference type="GO" id="GO:0016787">
    <property type="term" value="F:hydrolase activity"/>
    <property type="evidence" value="ECO:0007669"/>
    <property type="project" value="InterPro"/>
</dbReference>
<organism evidence="2 3">
    <name type="scientific">Lamprobacter modestohalophilus</name>
    <dbReference type="NCBI Taxonomy" id="1064514"/>
    <lineage>
        <taxon>Bacteria</taxon>
        <taxon>Pseudomonadati</taxon>
        <taxon>Pseudomonadota</taxon>
        <taxon>Gammaproteobacteria</taxon>
        <taxon>Chromatiales</taxon>
        <taxon>Chromatiaceae</taxon>
        <taxon>Lamprobacter</taxon>
    </lineage>
</organism>
<dbReference type="Proteomes" id="UP001138768">
    <property type="component" value="Unassembled WGS sequence"/>
</dbReference>
<protein>
    <recommendedName>
        <fullName evidence="1">Helicase/UvrB N-terminal domain-containing protein</fullName>
    </recommendedName>
</protein>
<dbReference type="Gene3D" id="3.40.50.300">
    <property type="entry name" value="P-loop containing nucleotide triphosphate hydrolases"/>
    <property type="match status" value="1"/>
</dbReference>